<sequence length="171" mass="18408">MPKAHLCSELVSFILRKTKARQKLTGPDKFSRQSKVFLTPTLDGSTPSKGGARNPKSKRPRTSARKSHEFLSPFAIATPCCQQNFRYFSPPRRAERGAPDSRGYRSPSLSASVLLAGSPSPLAAAARVQSTPPRSPASHHLRNPPNPTSTEANHISASVLFVGVEIHTGVG</sequence>
<evidence type="ECO:0000313" key="2">
    <source>
        <dbReference type="EMBL" id="KAG0523957.1"/>
    </source>
</evidence>
<proteinExistence type="predicted"/>
<dbReference type="Proteomes" id="UP000807115">
    <property type="component" value="Chromosome 7"/>
</dbReference>
<feature type="compositionally biased region" description="Basic and acidic residues" evidence="1">
    <location>
        <begin position="92"/>
        <end position="103"/>
    </location>
</feature>
<feature type="region of interest" description="Disordered" evidence="1">
    <location>
        <begin position="128"/>
        <end position="153"/>
    </location>
</feature>
<gene>
    <name evidence="2" type="ORF">BDA96_07G168100</name>
</gene>
<dbReference type="AlphaFoldDB" id="A0A921QNH5"/>
<accession>A0A921QNH5</accession>
<protein>
    <submittedName>
        <fullName evidence="2">Uncharacterized protein</fullName>
    </submittedName>
</protein>
<reference evidence="2" key="1">
    <citation type="journal article" date="2019" name="BMC Genomics">
        <title>A new reference genome for Sorghum bicolor reveals high levels of sequence similarity between sweet and grain genotypes: implications for the genetics of sugar metabolism.</title>
        <authorList>
            <person name="Cooper E.A."/>
            <person name="Brenton Z.W."/>
            <person name="Flinn B.S."/>
            <person name="Jenkins J."/>
            <person name="Shu S."/>
            <person name="Flowers D."/>
            <person name="Luo F."/>
            <person name="Wang Y."/>
            <person name="Xia P."/>
            <person name="Barry K."/>
            <person name="Daum C."/>
            <person name="Lipzen A."/>
            <person name="Yoshinaga Y."/>
            <person name="Schmutz J."/>
            <person name="Saski C."/>
            <person name="Vermerris W."/>
            <person name="Kresovich S."/>
        </authorList>
    </citation>
    <scope>NUCLEOTIDE SEQUENCE</scope>
</reference>
<name>A0A921QNH5_SORBI</name>
<reference evidence="2" key="2">
    <citation type="submission" date="2020-10" db="EMBL/GenBank/DDBJ databases">
        <authorList>
            <person name="Cooper E.A."/>
            <person name="Brenton Z.W."/>
            <person name="Flinn B.S."/>
            <person name="Jenkins J."/>
            <person name="Shu S."/>
            <person name="Flowers D."/>
            <person name="Luo F."/>
            <person name="Wang Y."/>
            <person name="Xia P."/>
            <person name="Barry K."/>
            <person name="Daum C."/>
            <person name="Lipzen A."/>
            <person name="Yoshinaga Y."/>
            <person name="Schmutz J."/>
            <person name="Saski C."/>
            <person name="Vermerris W."/>
            <person name="Kresovich S."/>
        </authorList>
    </citation>
    <scope>NUCLEOTIDE SEQUENCE</scope>
</reference>
<feature type="region of interest" description="Disordered" evidence="1">
    <location>
        <begin position="21"/>
        <end position="70"/>
    </location>
</feature>
<dbReference type="EMBL" id="CM027686">
    <property type="protein sequence ID" value="KAG0523957.1"/>
    <property type="molecule type" value="Genomic_DNA"/>
</dbReference>
<comment type="caution">
    <text evidence="2">The sequence shown here is derived from an EMBL/GenBank/DDBJ whole genome shotgun (WGS) entry which is preliminary data.</text>
</comment>
<organism evidence="2 3">
    <name type="scientific">Sorghum bicolor</name>
    <name type="common">Sorghum</name>
    <name type="synonym">Sorghum vulgare</name>
    <dbReference type="NCBI Taxonomy" id="4558"/>
    <lineage>
        <taxon>Eukaryota</taxon>
        <taxon>Viridiplantae</taxon>
        <taxon>Streptophyta</taxon>
        <taxon>Embryophyta</taxon>
        <taxon>Tracheophyta</taxon>
        <taxon>Spermatophyta</taxon>
        <taxon>Magnoliopsida</taxon>
        <taxon>Liliopsida</taxon>
        <taxon>Poales</taxon>
        <taxon>Poaceae</taxon>
        <taxon>PACMAD clade</taxon>
        <taxon>Panicoideae</taxon>
        <taxon>Andropogonodae</taxon>
        <taxon>Andropogoneae</taxon>
        <taxon>Sorghinae</taxon>
        <taxon>Sorghum</taxon>
    </lineage>
</organism>
<feature type="compositionally biased region" description="Basic residues" evidence="1">
    <location>
        <begin position="55"/>
        <end position="65"/>
    </location>
</feature>
<evidence type="ECO:0000313" key="3">
    <source>
        <dbReference type="Proteomes" id="UP000807115"/>
    </source>
</evidence>
<evidence type="ECO:0000256" key="1">
    <source>
        <dbReference type="SAM" id="MobiDB-lite"/>
    </source>
</evidence>
<feature type="region of interest" description="Disordered" evidence="1">
    <location>
        <begin position="88"/>
        <end position="107"/>
    </location>
</feature>